<comment type="pathway">
    <text evidence="6">Amine and polyamine biosynthesis; putrescine biosynthesis via L-ornithine pathway; putrescine from L-ornithine: step 1/1.</text>
</comment>
<comment type="similarity">
    <text evidence="2">Belongs to the Orn/Lys/Arg decarboxylase class-II family.</text>
</comment>
<name>F6UZ77_CIOIN</name>
<dbReference type="EMBL" id="EAAA01001201">
    <property type="status" value="NOT_ANNOTATED_CDS"/>
    <property type="molecule type" value="Genomic_DNA"/>
</dbReference>
<dbReference type="Gene3D" id="3.20.20.10">
    <property type="entry name" value="Alanine racemase"/>
    <property type="match status" value="1"/>
</dbReference>
<dbReference type="EC" id="4.1.1.17" evidence="7"/>
<comment type="catalytic activity">
    <reaction evidence="9">
        <text>L-ornithine + H(+) = putrescine + CO2</text>
        <dbReference type="Rhea" id="RHEA:22964"/>
        <dbReference type="ChEBI" id="CHEBI:15378"/>
        <dbReference type="ChEBI" id="CHEBI:16526"/>
        <dbReference type="ChEBI" id="CHEBI:46911"/>
        <dbReference type="ChEBI" id="CHEBI:326268"/>
        <dbReference type="EC" id="4.1.1.17"/>
    </reaction>
</comment>
<accession>F6UZ77</accession>
<dbReference type="SUPFAM" id="SSF51419">
    <property type="entry name" value="PLP-binding barrel"/>
    <property type="match status" value="1"/>
</dbReference>
<dbReference type="InterPro" id="IPR000183">
    <property type="entry name" value="Orn/DAP/Arg_de-COase"/>
</dbReference>
<dbReference type="OMA" id="DVINDHI"/>
<evidence type="ECO:0000256" key="8">
    <source>
        <dbReference type="ARBA" id="ARBA00046672"/>
    </source>
</evidence>
<dbReference type="PRINTS" id="PR01179">
    <property type="entry name" value="ODADCRBXLASE"/>
</dbReference>
<dbReference type="HOGENOM" id="CLU_103579_0_0_1"/>
<evidence type="ECO:0000256" key="9">
    <source>
        <dbReference type="ARBA" id="ARBA00049127"/>
    </source>
</evidence>
<evidence type="ECO:0000256" key="7">
    <source>
        <dbReference type="ARBA" id="ARBA00034138"/>
    </source>
</evidence>
<dbReference type="PANTHER" id="PTHR11482">
    <property type="entry name" value="ARGININE/DIAMINOPIMELATE/ORNITHINE DECARBOXYLASE"/>
    <property type="match status" value="1"/>
</dbReference>
<proteinExistence type="inferred from homology"/>
<keyword evidence="5" id="KW-0456">Lyase</keyword>
<dbReference type="InterPro" id="IPR022653">
    <property type="entry name" value="De-COase2_pyr-phos_BS"/>
</dbReference>
<dbReference type="InterPro" id="IPR029066">
    <property type="entry name" value="PLP-binding_barrel"/>
</dbReference>
<dbReference type="FunCoup" id="F6UZ77">
    <property type="interactions" value="1"/>
</dbReference>
<dbReference type="GO" id="GO:0033387">
    <property type="term" value="P:putrescine biosynthetic process from arginine, via ornithine"/>
    <property type="evidence" value="ECO:0000318"/>
    <property type="project" value="GO_Central"/>
</dbReference>
<dbReference type="InParanoid" id="F6UZ77"/>
<feature type="domain" description="Orn/DAP/Arg decarboxylase 2 N-terminal" evidence="10">
    <location>
        <begin position="54"/>
        <end position="232"/>
    </location>
</feature>
<dbReference type="InterPro" id="IPR022644">
    <property type="entry name" value="De-COase2_N"/>
</dbReference>
<reference evidence="12" key="1">
    <citation type="journal article" date="2002" name="Science">
        <title>The draft genome of Ciona intestinalis: insights into chordate and vertebrate origins.</title>
        <authorList>
            <person name="Dehal P."/>
            <person name="Satou Y."/>
            <person name="Campbell R.K."/>
            <person name="Chapman J."/>
            <person name="Degnan B."/>
            <person name="De Tomaso A."/>
            <person name="Davidson B."/>
            <person name="Di Gregorio A."/>
            <person name="Gelpke M."/>
            <person name="Goodstein D.M."/>
            <person name="Harafuji N."/>
            <person name="Hastings K.E."/>
            <person name="Ho I."/>
            <person name="Hotta K."/>
            <person name="Huang W."/>
            <person name="Kawashima T."/>
            <person name="Lemaire P."/>
            <person name="Martinez D."/>
            <person name="Meinertzhagen I.A."/>
            <person name="Necula S."/>
            <person name="Nonaka M."/>
            <person name="Putnam N."/>
            <person name="Rash S."/>
            <person name="Saiga H."/>
            <person name="Satake M."/>
            <person name="Terry A."/>
            <person name="Yamada L."/>
            <person name="Wang H.G."/>
            <person name="Awazu S."/>
            <person name="Azumi K."/>
            <person name="Boore J."/>
            <person name="Branno M."/>
            <person name="Chin-Bow S."/>
            <person name="DeSantis R."/>
            <person name="Doyle S."/>
            <person name="Francino P."/>
            <person name="Keys D.N."/>
            <person name="Haga S."/>
            <person name="Hayashi H."/>
            <person name="Hino K."/>
            <person name="Imai K.S."/>
            <person name="Inaba K."/>
            <person name="Kano S."/>
            <person name="Kobayashi K."/>
            <person name="Kobayashi M."/>
            <person name="Lee B.I."/>
            <person name="Makabe K.W."/>
            <person name="Manohar C."/>
            <person name="Matassi G."/>
            <person name="Medina M."/>
            <person name="Mochizuki Y."/>
            <person name="Mount S."/>
            <person name="Morishita T."/>
            <person name="Miura S."/>
            <person name="Nakayama A."/>
            <person name="Nishizaka S."/>
            <person name="Nomoto H."/>
            <person name="Ohta F."/>
            <person name="Oishi K."/>
            <person name="Rigoutsos I."/>
            <person name="Sano M."/>
            <person name="Sasaki A."/>
            <person name="Sasakura Y."/>
            <person name="Shoguchi E."/>
            <person name="Shin-i T."/>
            <person name="Spagnuolo A."/>
            <person name="Stainier D."/>
            <person name="Suzuki M.M."/>
            <person name="Tassy O."/>
            <person name="Takatori N."/>
            <person name="Tokuoka M."/>
            <person name="Yagi K."/>
            <person name="Yoshizaki F."/>
            <person name="Wada S."/>
            <person name="Zhang C."/>
            <person name="Hyatt P.D."/>
            <person name="Larimer F."/>
            <person name="Detter C."/>
            <person name="Doggett N."/>
            <person name="Glavina T."/>
            <person name="Hawkins T."/>
            <person name="Richardson P."/>
            <person name="Lucas S."/>
            <person name="Kohara Y."/>
            <person name="Levine M."/>
            <person name="Satoh N."/>
            <person name="Rokhsar D.S."/>
        </authorList>
    </citation>
    <scope>NUCLEOTIDE SEQUENCE [LARGE SCALE GENOMIC DNA]</scope>
</reference>
<dbReference type="PROSITE" id="PS00878">
    <property type="entry name" value="ODR_DC_2_1"/>
    <property type="match status" value="1"/>
</dbReference>
<dbReference type="AlphaFoldDB" id="F6UZ77"/>
<evidence type="ECO:0000256" key="5">
    <source>
        <dbReference type="ARBA" id="ARBA00023239"/>
    </source>
</evidence>
<protein>
    <recommendedName>
        <fullName evidence="7">ornithine decarboxylase</fullName>
        <ecNumber evidence="7">4.1.1.17</ecNumber>
    </recommendedName>
</protein>
<comment type="subunit">
    <text evidence="8">Homodimer. Only the dimer is catalytically active, as the active sites are constructed of residues from both monomers.</text>
</comment>
<reference evidence="11" key="3">
    <citation type="submission" date="2025-08" db="UniProtKB">
        <authorList>
            <consortium name="Ensembl"/>
        </authorList>
    </citation>
    <scope>IDENTIFICATION</scope>
</reference>
<dbReference type="Ensembl" id="ENSCINT00000026518.2">
    <property type="protein sequence ID" value="ENSCINP00000026272.2"/>
    <property type="gene ID" value="ENSCING00000024559.1"/>
</dbReference>
<evidence type="ECO:0000259" key="10">
    <source>
        <dbReference type="Pfam" id="PF02784"/>
    </source>
</evidence>
<dbReference type="FunFam" id="3.20.20.10:FF:000008">
    <property type="entry name" value="Ornithine decarboxylase"/>
    <property type="match status" value="1"/>
</dbReference>
<dbReference type="GO" id="GO:0005737">
    <property type="term" value="C:cytoplasm"/>
    <property type="evidence" value="ECO:0000318"/>
    <property type="project" value="GO_Central"/>
</dbReference>
<evidence type="ECO:0000256" key="4">
    <source>
        <dbReference type="ARBA" id="ARBA00023115"/>
    </source>
</evidence>
<evidence type="ECO:0000313" key="12">
    <source>
        <dbReference type="Proteomes" id="UP000008144"/>
    </source>
</evidence>
<dbReference type="InterPro" id="IPR002433">
    <property type="entry name" value="Orn_de-COase"/>
</dbReference>
<comment type="cofactor">
    <cofactor evidence="1">
        <name>pyridoxal 5'-phosphate</name>
        <dbReference type="ChEBI" id="CHEBI:597326"/>
    </cofactor>
</comment>
<dbReference type="GO" id="GO:0004586">
    <property type="term" value="F:ornithine decarboxylase activity"/>
    <property type="evidence" value="ECO:0000318"/>
    <property type="project" value="GO_Central"/>
</dbReference>
<dbReference type="Proteomes" id="UP000008144">
    <property type="component" value="Chromosome 14"/>
</dbReference>
<evidence type="ECO:0000256" key="3">
    <source>
        <dbReference type="ARBA" id="ARBA00022898"/>
    </source>
</evidence>
<dbReference type="PRINTS" id="PR01182">
    <property type="entry name" value="ORNDCRBXLASE"/>
</dbReference>
<evidence type="ECO:0000256" key="2">
    <source>
        <dbReference type="ARBA" id="ARBA00008872"/>
    </source>
</evidence>
<reference evidence="11" key="2">
    <citation type="journal article" date="2008" name="Genome Biol.">
        <title>Improved genome assembly and evidence-based global gene model set for the chordate Ciona intestinalis: new insight into intron and operon populations.</title>
        <authorList>
            <person name="Satou Y."/>
            <person name="Mineta K."/>
            <person name="Ogasawara M."/>
            <person name="Sasakura Y."/>
            <person name="Shoguchi E."/>
            <person name="Ueno K."/>
            <person name="Yamada L."/>
            <person name="Matsumoto J."/>
            <person name="Wasserscheid J."/>
            <person name="Dewar K."/>
            <person name="Wiley G.B."/>
            <person name="Macmil S.L."/>
            <person name="Roe B.A."/>
            <person name="Zeller R.W."/>
            <person name="Hastings K.E."/>
            <person name="Lemaire P."/>
            <person name="Lindquist E."/>
            <person name="Endo T."/>
            <person name="Hotta K."/>
            <person name="Inaba K."/>
        </authorList>
    </citation>
    <scope>NUCLEOTIDE SEQUENCE [LARGE SCALE GENOMIC DNA]</scope>
    <source>
        <strain evidence="11">wild type</strain>
    </source>
</reference>
<sequence>MPAADLVSLEPSKPLKPPVYGVRKGKSRKEFAKVFVNSQRNLKEWDSSFYLGDLGQVVRNLQMWTKHMPKIRPYYAMKCNPSQPVVQLLASLGVGFDCASKFEIETALKCGVKPEDILFAVPCKMSSHIEYACQTGVQVMTVDNADELHKIKRIHPTGKLLLRLNVCEFEEGVRMGDKFGASMSDAKKLVLLCKSLNLNLNGICYHPGSGVESFECIMSCLQQCKELYDFAASN</sequence>
<keyword evidence="4" id="KW-0620">Polyamine biosynthesis</keyword>
<keyword evidence="12" id="KW-1185">Reference proteome</keyword>
<organism evidence="11 12">
    <name type="scientific">Ciona intestinalis</name>
    <name type="common">Transparent sea squirt</name>
    <name type="synonym">Ascidia intestinalis</name>
    <dbReference type="NCBI Taxonomy" id="7719"/>
    <lineage>
        <taxon>Eukaryota</taxon>
        <taxon>Metazoa</taxon>
        <taxon>Chordata</taxon>
        <taxon>Tunicata</taxon>
        <taxon>Ascidiacea</taxon>
        <taxon>Phlebobranchia</taxon>
        <taxon>Cionidae</taxon>
        <taxon>Ciona</taxon>
    </lineage>
</organism>
<reference evidence="11" key="4">
    <citation type="submission" date="2025-09" db="UniProtKB">
        <authorList>
            <consortium name="Ensembl"/>
        </authorList>
    </citation>
    <scope>IDENTIFICATION</scope>
</reference>
<evidence type="ECO:0000256" key="6">
    <source>
        <dbReference type="ARBA" id="ARBA00034115"/>
    </source>
</evidence>
<evidence type="ECO:0000313" key="11">
    <source>
        <dbReference type="Ensembl" id="ENSCINP00000026272.2"/>
    </source>
</evidence>
<dbReference type="PANTHER" id="PTHR11482:SF6">
    <property type="entry name" value="ORNITHINE DECARBOXYLASE 1-RELATED"/>
    <property type="match status" value="1"/>
</dbReference>
<keyword evidence="3" id="KW-0663">Pyridoxal phosphate</keyword>
<dbReference type="Pfam" id="PF02784">
    <property type="entry name" value="Orn_Arg_deC_N"/>
    <property type="match status" value="1"/>
</dbReference>
<evidence type="ECO:0000256" key="1">
    <source>
        <dbReference type="ARBA" id="ARBA00001933"/>
    </source>
</evidence>
<dbReference type="STRING" id="7719.ENSCINP00000026272"/>
<dbReference type="GeneTree" id="ENSGT00950000182995"/>